<accession>A0A1I6ANR1</accession>
<feature type="domain" description="Carbohydrate kinase PfkB" evidence="3">
    <location>
        <begin position="58"/>
        <end position="348"/>
    </location>
</feature>
<dbReference type="Pfam" id="PF00294">
    <property type="entry name" value="PfkB"/>
    <property type="match status" value="1"/>
</dbReference>
<evidence type="ECO:0000313" key="5">
    <source>
        <dbReference type="Proteomes" id="UP000198734"/>
    </source>
</evidence>
<gene>
    <name evidence="4" type="ORF">SAMN05421670_3519</name>
</gene>
<dbReference type="PROSITE" id="PS00583">
    <property type="entry name" value="PFKB_KINASES_1"/>
    <property type="match status" value="1"/>
</dbReference>
<dbReference type="GO" id="GO:0016798">
    <property type="term" value="F:hydrolase activity, acting on glycosyl bonds"/>
    <property type="evidence" value="ECO:0007669"/>
    <property type="project" value="TreeGrafter"/>
</dbReference>
<name>A0A1I6ANR1_9BACI</name>
<dbReference type="GO" id="GO:0004730">
    <property type="term" value="F:pseudouridylate synthase activity"/>
    <property type="evidence" value="ECO:0007669"/>
    <property type="project" value="TreeGrafter"/>
</dbReference>
<proteinExistence type="predicted"/>
<dbReference type="EMBL" id="FOXU01000008">
    <property type="protein sequence ID" value="SFQ70289.1"/>
    <property type="molecule type" value="Genomic_DNA"/>
</dbReference>
<dbReference type="InterPro" id="IPR036388">
    <property type="entry name" value="WH-like_DNA-bd_sf"/>
</dbReference>
<dbReference type="GO" id="GO:0016301">
    <property type="term" value="F:kinase activity"/>
    <property type="evidence" value="ECO:0007669"/>
    <property type="project" value="UniProtKB-KW"/>
</dbReference>
<dbReference type="Proteomes" id="UP000198734">
    <property type="component" value="Unassembled WGS sequence"/>
</dbReference>
<evidence type="ECO:0000256" key="1">
    <source>
        <dbReference type="ARBA" id="ARBA00022679"/>
    </source>
</evidence>
<dbReference type="InterPro" id="IPR029056">
    <property type="entry name" value="Ribokinase-like"/>
</dbReference>
<dbReference type="SUPFAM" id="SSF46785">
    <property type="entry name" value="Winged helix' DNA-binding domain"/>
    <property type="match status" value="1"/>
</dbReference>
<dbReference type="PANTHER" id="PTHR42909:SF4">
    <property type="entry name" value="CARBOHYDRATE KINASE, PFKB FAMILY"/>
    <property type="match status" value="1"/>
</dbReference>
<organism evidence="4 5">
    <name type="scientific">Psychrobacillus psychrotolerans</name>
    <dbReference type="NCBI Taxonomy" id="126156"/>
    <lineage>
        <taxon>Bacteria</taxon>
        <taxon>Bacillati</taxon>
        <taxon>Bacillota</taxon>
        <taxon>Bacilli</taxon>
        <taxon>Bacillales</taxon>
        <taxon>Bacillaceae</taxon>
        <taxon>Psychrobacillus</taxon>
    </lineage>
</organism>
<keyword evidence="5" id="KW-1185">Reference proteome</keyword>
<dbReference type="CDD" id="cd01941">
    <property type="entry name" value="YeiC_kinase_like"/>
    <property type="match status" value="1"/>
</dbReference>
<dbReference type="RefSeq" id="WP_139219933.1">
    <property type="nucleotide sequence ID" value="NZ_FOXU01000008.1"/>
</dbReference>
<dbReference type="Gene3D" id="3.40.1190.20">
    <property type="match status" value="1"/>
</dbReference>
<keyword evidence="1" id="KW-0808">Transferase</keyword>
<sequence>MNSKETSILKYLRENPYASQMEIANELKMSRPAVANIISQLIKNGNITGRAYILPENKEIICIGGANVDRKYTLNNKLQMGTSNPTSSIQSVGGVARNIAENLGRLGQSVRLLSVVGTDMEYEAIEKASSHWMNLFSVEKLPNYTTGTYSAVLDSTGEMLLALANMDIYEQLTVDYLKKHEAHLTNAQLIIIDMNCSKEVIEYIRTVSIGHNIPLALIPVSSPKMDRMPESLEGIEWLITNKDEAETYLGVSINDKESWEKATRLFVQKGISHVAITWGSQGIMYAGSDMETSHFSAILVENVIDVTGAGDAFVSATLYAWLNGDVISTAIQTGMLNASNTIRSSETVRTELSRNNLTNEMEEFIK</sequence>
<dbReference type="STRING" id="126156.SAMN05421670_3519"/>
<dbReference type="OrthoDB" id="9806249at2"/>
<dbReference type="InterPro" id="IPR002173">
    <property type="entry name" value="Carboh/pur_kinase_PfkB_CS"/>
</dbReference>
<dbReference type="GO" id="GO:0005737">
    <property type="term" value="C:cytoplasm"/>
    <property type="evidence" value="ECO:0007669"/>
    <property type="project" value="TreeGrafter"/>
</dbReference>
<dbReference type="AlphaFoldDB" id="A0A1I6ANR1"/>
<keyword evidence="2 4" id="KW-0418">Kinase</keyword>
<dbReference type="PANTHER" id="PTHR42909">
    <property type="entry name" value="ZGC:136858"/>
    <property type="match status" value="1"/>
</dbReference>
<evidence type="ECO:0000256" key="2">
    <source>
        <dbReference type="ARBA" id="ARBA00022777"/>
    </source>
</evidence>
<protein>
    <submittedName>
        <fullName evidence="4">Sugar or nucleoside kinase, ribokinase family</fullName>
    </submittedName>
</protein>
<dbReference type="InterPro" id="IPR036390">
    <property type="entry name" value="WH_DNA-bd_sf"/>
</dbReference>
<dbReference type="Pfam" id="PF13412">
    <property type="entry name" value="HTH_24"/>
    <property type="match status" value="1"/>
</dbReference>
<dbReference type="SUPFAM" id="SSF53613">
    <property type="entry name" value="Ribokinase-like"/>
    <property type="match status" value="1"/>
</dbReference>
<dbReference type="InterPro" id="IPR011611">
    <property type="entry name" value="PfkB_dom"/>
</dbReference>
<evidence type="ECO:0000313" key="4">
    <source>
        <dbReference type="EMBL" id="SFQ70289.1"/>
    </source>
</evidence>
<dbReference type="Gene3D" id="1.10.10.10">
    <property type="entry name" value="Winged helix-like DNA-binding domain superfamily/Winged helix DNA-binding domain"/>
    <property type="match status" value="1"/>
</dbReference>
<evidence type="ECO:0000259" key="3">
    <source>
        <dbReference type="Pfam" id="PF00294"/>
    </source>
</evidence>
<reference evidence="5" key="1">
    <citation type="submission" date="2016-10" db="EMBL/GenBank/DDBJ databases">
        <authorList>
            <person name="Varghese N."/>
            <person name="Submissions S."/>
        </authorList>
    </citation>
    <scope>NUCLEOTIDE SEQUENCE [LARGE SCALE GENOMIC DNA]</scope>
    <source>
        <strain evidence="5">DSM 11706</strain>
    </source>
</reference>